<feature type="domain" description="Alpha/beta hydrolase fold-3" evidence="6">
    <location>
        <begin position="126"/>
        <end position="338"/>
    </location>
</feature>
<dbReference type="SUPFAM" id="SSF53474">
    <property type="entry name" value="alpha/beta-Hydrolases"/>
    <property type="match status" value="1"/>
</dbReference>
<evidence type="ECO:0000256" key="5">
    <source>
        <dbReference type="SAM" id="SignalP"/>
    </source>
</evidence>
<sequence length="395" mass="43780">MLNLALFRLATLLFFPVNLLLAVRDAIKAPRGMSFTMHVILLYLRFRHNKAVRSMRWAQSSVDRINAKLSGEYCTSFPTPPKDVHIRSLQFTSPSLFSATLGSSRHPWKFFLIEPKRVFPSKKPFILYSHGGAFVSTFHVMHFVYLYELCQRTGATILAHDYPRPPKGATHEETYAVLVELVSALFSPSSSLGTAYGLNADERHLAEAATMRTKLVFAGDSAGGTITLALCFDLIDRKMVELLPEEAILISPGLDGRLQNSELYDDKDPWLALPLCHSVNAAWKGPRGSLTHHLISPARAPKDLLRQLLASKTRITNLHGTADILYAGSVLFHERVVEVAREMGIEKDRDAPYPTRVTTDTKDALDGASEAVTTNNHAEGIIDLLGSEGLALKMD</sequence>
<dbReference type="Pfam" id="PF07859">
    <property type="entry name" value="Abhydrolase_3"/>
    <property type="match status" value="1"/>
</dbReference>
<comment type="similarity">
    <text evidence="1">Belongs to the 'GDXG' lipolytic enzyme family.</text>
</comment>
<evidence type="ECO:0000256" key="4">
    <source>
        <dbReference type="SAM" id="Phobius"/>
    </source>
</evidence>
<keyword evidence="8" id="KW-1185">Reference proteome</keyword>
<dbReference type="Gene3D" id="3.40.50.1820">
    <property type="entry name" value="alpha/beta hydrolase"/>
    <property type="match status" value="1"/>
</dbReference>
<dbReference type="InterPro" id="IPR050300">
    <property type="entry name" value="GDXG_lipolytic_enzyme"/>
</dbReference>
<evidence type="ECO:0000259" key="6">
    <source>
        <dbReference type="Pfam" id="PF07859"/>
    </source>
</evidence>
<comment type="caution">
    <text evidence="7">The sequence shown here is derived from an EMBL/GenBank/DDBJ whole genome shotgun (WGS) entry which is preliminary data.</text>
</comment>
<evidence type="ECO:0000313" key="8">
    <source>
        <dbReference type="Proteomes" id="UP000836404"/>
    </source>
</evidence>
<feature type="signal peptide" evidence="5">
    <location>
        <begin position="1"/>
        <end position="22"/>
    </location>
</feature>
<dbReference type="GO" id="GO:0016787">
    <property type="term" value="F:hydrolase activity"/>
    <property type="evidence" value="ECO:0007669"/>
    <property type="project" value="UniProtKB-KW"/>
</dbReference>
<feature type="active site" evidence="3">
    <location>
        <position position="221"/>
    </location>
</feature>
<feature type="chain" id="PRO_5040485947" description="Alpha/beta hydrolase fold-3 domain-containing protein" evidence="5">
    <location>
        <begin position="23"/>
        <end position="395"/>
    </location>
</feature>
<feature type="transmembrane region" description="Helical" evidence="4">
    <location>
        <begin position="125"/>
        <end position="147"/>
    </location>
</feature>
<dbReference type="AlphaFoldDB" id="A0A9N8QBP9"/>
<dbReference type="Proteomes" id="UP000836404">
    <property type="component" value="Unassembled WGS sequence"/>
</dbReference>
<name>A0A9N8QBP9_9BASI</name>
<evidence type="ECO:0000256" key="1">
    <source>
        <dbReference type="ARBA" id="ARBA00010515"/>
    </source>
</evidence>
<dbReference type="PROSITE" id="PS01174">
    <property type="entry name" value="LIPASE_GDXG_SER"/>
    <property type="match status" value="1"/>
</dbReference>
<organism evidence="7 8">
    <name type="scientific">Tilletia laevis</name>
    <dbReference type="NCBI Taxonomy" id="157183"/>
    <lineage>
        <taxon>Eukaryota</taxon>
        <taxon>Fungi</taxon>
        <taxon>Dikarya</taxon>
        <taxon>Basidiomycota</taxon>
        <taxon>Ustilaginomycotina</taxon>
        <taxon>Exobasidiomycetes</taxon>
        <taxon>Tilletiales</taxon>
        <taxon>Tilletiaceae</taxon>
        <taxon>Tilletia</taxon>
    </lineage>
</organism>
<protein>
    <recommendedName>
        <fullName evidence="6">Alpha/beta hydrolase fold-3 domain-containing protein</fullName>
    </recommendedName>
</protein>
<evidence type="ECO:0000313" key="7">
    <source>
        <dbReference type="EMBL" id="CAD6916284.1"/>
    </source>
</evidence>
<accession>A0A9N8QBP9</accession>
<dbReference type="InterPro" id="IPR033140">
    <property type="entry name" value="Lipase_GDXG_put_SER_AS"/>
</dbReference>
<dbReference type="InterPro" id="IPR013094">
    <property type="entry name" value="AB_hydrolase_3"/>
</dbReference>
<keyword evidence="4" id="KW-0812">Transmembrane</keyword>
<dbReference type="PANTHER" id="PTHR48081:SF8">
    <property type="entry name" value="ALPHA_BETA HYDROLASE FOLD-3 DOMAIN-CONTAINING PROTEIN-RELATED"/>
    <property type="match status" value="1"/>
</dbReference>
<dbReference type="InterPro" id="IPR029058">
    <property type="entry name" value="AB_hydrolase_fold"/>
</dbReference>
<dbReference type="PANTHER" id="PTHR48081">
    <property type="entry name" value="AB HYDROLASE SUPERFAMILY PROTEIN C4A8.06C"/>
    <property type="match status" value="1"/>
</dbReference>
<proteinExistence type="inferred from homology"/>
<evidence type="ECO:0000256" key="2">
    <source>
        <dbReference type="ARBA" id="ARBA00022801"/>
    </source>
</evidence>
<reference evidence="7 8" key="1">
    <citation type="submission" date="2020-10" db="EMBL/GenBank/DDBJ databases">
        <authorList>
            <person name="Sedaghatjoo S."/>
        </authorList>
    </citation>
    <scope>NUCLEOTIDE SEQUENCE [LARGE SCALE GENOMIC DNA]</scope>
    <source>
        <strain evidence="7 8">LLFL</strain>
    </source>
</reference>
<gene>
    <name evidence="7" type="ORF">JKILLFL_G8517</name>
</gene>
<dbReference type="EMBL" id="CAJHJF010001432">
    <property type="protein sequence ID" value="CAD6916284.1"/>
    <property type="molecule type" value="Genomic_DNA"/>
</dbReference>
<evidence type="ECO:0000256" key="3">
    <source>
        <dbReference type="PROSITE-ProRule" id="PRU10038"/>
    </source>
</evidence>
<keyword evidence="4" id="KW-1133">Transmembrane helix</keyword>
<keyword evidence="4" id="KW-0472">Membrane</keyword>
<keyword evidence="2" id="KW-0378">Hydrolase</keyword>
<keyword evidence="5" id="KW-0732">Signal</keyword>